<evidence type="ECO:0000256" key="11">
    <source>
        <dbReference type="ARBA" id="ARBA00049091"/>
    </source>
</evidence>
<dbReference type="PANTHER" id="PTHR42801">
    <property type="entry name" value="THIOREDOXIN-DEPENDENT PEROXIDE REDUCTASE"/>
    <property type="match status" value="1"/>
</dbReference>
<organism evidence="14 15">
    <name type="scientific">Salinibacterium amurskyense</name>
    <dbReference type="NCBI Taxonomy" id="205941"/>
    <lineage>
        <taxon>Bacteria</taxon>
        <taxon>Bacillati</taxon>
        <taxon>Actinomycetota</taxon>
        <taxon>Actinomycetes</taxon>
        <taxon>Micrococcales</taxon>
        <taxon>Microbacteriaceae</taxon>
        <taxon>Salinibacterium</taxon>
    </lineage>
</organism>
<feature type="compositionally biased region" description="Polar residues" evidence="12">
    <location>
        <begin position="14"/>
        <end position="23"/>
    </location>
</feature>
<dbReference type="SUPFAM" id="SSF52833">
    <property type="entry name" value="Thioredoxin-like"/>
    <property type="match status" value="1"/>
</dbReference>
<evidence type="ECO:0000256" key="10">
    <source>
        <dbReference type="ARBA" id="ARBA00041373"/>
    </source>
</evidence>
<evidence type="ECO:0000313" key="15">
    <source>
        <dbReference type="Proteomes" id="UP000231742"/>
    </source>
</evidence>
<dbReference type="PANTHER" id="PTHR42801:SF7">
    <property type="entry name" value="SLL1159 PROTEIN"/>
    <property type="match status" value="1"/>
</dbReference>
<name>A0A2M9D6B1_9MICO</name>
<dbReference type="OrthoDB" id="9809746at2"/>
<keyword evidence="4" id="KW-0049">Antioxidant</keyword>
<evidence type="ECO:0000256" key="5">
    <source>
        <dbReference type="ARBA" id="ARBA00023002"/>
    </source>
</evidence>
<keyword evidence="5" id="KW-0560">Oxidoreductase</keyword>
<keyword evidence="7" id="KW-0676">Redox-active center</keyword>
<dbReference type="InterPro" id="IPR036249">
    <property type="entry name" value="Thioredoxin-like_sf"/>
</dbReference>
<dbReference type="GO" id="GO:0034599">
    <property type="term" value="P:cellular response to oxidative stress"/>
    <property type="evidence" value="ECO:0007669"/>
    <property type="project" value="TreeGrafter"/>
</dbReference>
<dbReference type="EC" id="1.11.1.24" evidence="2"/>
<dbReference type="InterPro" id="IPR013766">
    <property type="entry name" value="Thioredoxin_domain"/>
</dbReference>
<feature type="region of interest" description="Disordered" evidence="12">
    <location>
        <begin position="1"/>
        <end position="23"/>
    </location>
</feature>
<dbReference type="Pfam" id="PF00578">
    <property type="entry name" value="AhpC-TSA"/>
    <property type="match status" value="1"/>
</dbReference>
<keyword evidence="3" id="KW-0575">Peroxidase</keyword>
<protein>
    <recommendedName>
        <fullName evidence="2">thioredoxin-dependent peroxiredoxin</fullName>
        <ecNumber evidence="2">1.11.1.24</ecNumber>
    </recommendedName>
    <alternativeName>
        <fullName evidence="10">Bacterioferritin comigratory protein</fullName>
    </alternativeName>
    <alternativeName>
        <fullName evidence="8">Thioredoxin peroxidase</fullName>
    </alternativeName>
</protein>
<evidence type="ECO:0000256" key="3">
    <source>
        <dbReference type="ARBA" id="ARBA00022559"/>
    </source>
</evidence>
<comment type="catalytic activity">
    <reaction evidence="11">
        <text>a hydroperoxide + [thioredoxin]-dithiol = an alcohol + [thioredoxin]-disulfide + H2O</text>
        <dbReference type="Rhea" id="RHEA:62620"/>
        <dbReference type="Rhea" id="RHEA-COMP:10698"/>
        <dbReference type="Rhea" id="RHEA-COMP:10700"/>
        <dbReference type="ChEBI" id="CHEBI:15377"/>
        <dbReference type="ChEBI" id="CHEBI:29950"/>
        <dbReference type="ChEBI" id="CHEBI:30879"/>
        <dbReference type="ChEBI" id="CHEBI:35924"/>
        <dbReference type="ChEBI" id="CHEBI:50058"/>
        <dbReference type="EC" id="1.11.1.24"/>
    </reaction>
</comment>
<evidence type="ECO:0000256" key="1">
    <source>
        <dbReference type="ARBA" id="ARBA00003330"/>
    </source>
</evidence>
<dbReference type="CDD" id="cd02970">
    <property type="entry name" value="PRX_like2"/>
    <property type="match status" value="1"/>
</dbReference>
<dbReference type="InterPro" id="IPR050924">
    <property type="entry name" value="Peroxiredoxin_BCP/PrxQ"/>
</dbReference>
<dbReference type="EMBL" id="PGFH01000001">
    <property type="protein sequence ID" value="PJJ81168.1"/>
    <property type="molecule type" value="Genomic_DNA"/>
</dbReference>
<reference evidence="14 15" key="1">
    <citation type="submission" date="2017-11" db="EMBL/GenBank/DDBJ databases">
        <title>Genomic Encyclopedia of Archaeal and Bacterial Type Strains, Phase II (KMG-II): From Individual Species to Whole Genera.</title>
        <authorList>
            <person name="Goeker M."/>
        </authorList>
    </citation>
    <scope>NUCLEOTIDE SEQUENCE [LARGE SCALE GENOMIC DNA]</scope>
    <source>
        <strain evidence="14 15">DSM 16400</strain>
    </source>
</reference>
<dbReference type="InterPro" id="IPR000866">
    <property type="entry name" value="AhpC/TSA"/>
</dbReference>
<dbReference type="GO" id="GO:0008379">
    <property type="term" value="F:thioredoxin peroxidase activity"/>
    <property type="evidence" value="ECO:0007669"/>
    <property type="project" value="TreeGrafter"/>
</dbReference>
<sequence length="214" mass="23188">MNLTQQLKERADNSAATKSAEDTATLTNSVTEVEKAGIVNNALKVGDTAPDFALADAEGNTVRLSELLEKGPVALAFYRGSWCPYCNIELKALQDMLPEFRAAGATLVAISPQTPDESLSLEEKHNLEFPVLSDGELEAINGFGLLHPVDDRTKAFYEKSGYDLVKSNGATGWQLPLPATYVIAPDRSIRFAFVNADYKLRAEPADVVEAIKAI</sequence>
<evidence type="ECO:0000256" key="7">
    <source>
        <dbReference type="ARBA" id="ARBA00023284"/>
    </source>
</evidence>
<dbReference type="AlphaFoldDB" id="A0A2M9D6B1"/>
<evidence type="ECO:0000256" key="12">
    <source>
        <dbReference type="SAM" id="MobiDB-lite"/>
    </source>
</evidence>
<evidence type="ECO:0000256" key="4">
    <source>
        <dbReference type="ARBA" id="ARBA00022862"/>
    </source>
</evidence>
<dbReference type="RefSeq" id="WP_100387878.1">
    <property type="nucleotide sequence ID" value="NZ_BMZU01000001.1"/>
</dbReference>
<comment type="similarity">
    <text evidence="9">Belongs to the peroxiredoxin family. BCP/PrxQ subfamily.</text>
</comment>
<evidence type="ECO:0000313" key="14">
    <source>
        <dbReference type="EMBL" id="PJJ81168.1"/>
    </source>
</evidence>
<evidence type="ECO:0000259" key="13">
    <source>
        <dbReference type="PROSITE" id="PS51352"/>
    </source>
</evidence>
<dbReference type="Proteomes" id="UP000231742">
    <property type="component" value="Unassembled WGS sequence"/>
</dbReference>
<evidence type="ECO:0000256" key="2">
    <source>
        <dbReference type="ARBA" id="ARBA00013017"/>
    </source>
</evidence>
<comment type="function">
    <text evidence="1">Thiol-specific peroxidase that catalyzes the reduction of hydrogen peroxide and organic hydroperoxides to water and alcohols, respectively. Plays a role in cell protection against oxidative stress by detoxifying peroxides and as sensor of hydrogen peroxide-mediated signaling events.</text>
</comment>
<dbReference type="Gene3D" id="3.40.30.10">
    <property type="entry name" value="Glutaredoxin"/>
    <property type="match status" value="1"/>
</dbReference>
<dbReference type="PROSITE" id="PS51352">
    <property type="entry name" value="THIOREDOXIN_2"/>
    <property type="match status" value="1"/>
</dbReference>
<evidence type="ECO:0000256" key="9">
    <source>
        <dbReference type="ARBA" id="ARBA00038489"/>
    </source>
</evidence>
<accession>A0A2M9D6B1</accession>
<dbReference type="GO" id="GO:0045454">
    <property type="term" value="P:cell redox homeostasis"/>
    <property type="evidence" value="ECO:0007669"/>
    <property type="project" value="TreeGrafter"/>
</dbReference>
<keyword evidence="15" id="KW-1185">Reference proteome</keyword>
<evidence type="ECO:0000256" key="6">
    <source>
        <dbReference type="ARBA" id="ARBA00023157"/>
    </source>
</evidence>
<proteinExistence type="inferred from homology"/>
<feature type="domain" description="Thioredoxin" evidence="13">
    <location>
        <begin position="43"/>
        <end position="214"/>
    </location>
</feature>
<gene>
    <name evidence="14" type="ORF">CLV85_0339</name>
</gene>
<keyword evidence="6" id="KW-1015">Disulfide bond</keyword>
<dbReference type="GO" id="GO:0005737">
    <property type="term" value="C:cytoplasm"/>
    <property type="evidence" value="ECO:0007669"/>
    <property type="project" value="TreeGrafter"/>
</dbReference>
<comment type="caution">
    <text evidence="14">The sequence shown here is derived from an EMBL/GenBank/DDBJ whole genome shotgun (WGS) entry which is preliminary data.</text>
</comment>
<evidence type="ECO:0000256" key="8">
    <source>
        <dbReference type="ARBA" id="ARBA00032824"/>
    </source>
</evidence>